<evidence type="ECO:0000256" key="3">
    <source>
        <dbReference type="ARBA" id="ARBA00023163"/>
    </source>
</evidence>
<evidence type="ECO:0000313" key="8">
    <source>
        <dbReference type="Proteomes" id="UP000005143"/>
    </source>
</evidence>
<dbReference type="PROSITE" id="PS50977">
    <property type="entry name" value="HTH_TETR_2"/>
    <property type="match status" value="1"/>
</dbReference>
<feature type="region of interest" description="Disordered" evidence="5">
    <location>
        <begin position="1"/>
        <end position="29"/>
    </location>
</feature>
<sequence>MSATSGSAERNEPPSGAADARGPRELASFSQAELADVRRRIRERHEEERVVPGEGLRERKKRLMRQQISDTATFMFMERGFDEVRIAEVAAEVGVSEKTVYNYFPTKESLVLDRADDMIEQMRRTLVERPPDVSPTEAVVGLIEREAARYDMLDPVAVATMIEFSRMVDRTPALQAAIRDLTAKLVDIATEALAESAQVDPRDPEPRIAANALVGLWEIHSESSRRRLTDGTPPEQLREALLDDTRRAARLLETGLWSFNSIVQGQKTRSQLADAARTANEARKQVIEALRQARDAWREVRRAHDELHESGESPWFERHRAAAEERGVHHAQRERRRAIAEQHRAIADAYRAEHQAIGKAQKQEHRELARQHKAEHRQLLEEHRKATRAEQEALRAEQERQRGRG</sequence>
<evidence type="ECO:0000259" key="6">
    <source>
        <dbReference type="PROSITE" id="PS50977"/>
    </source>
</evidence>
<keyword evidence="8" id="KW-1185">Reference proteome</keyword>
<dbReference type="Pfam" id="PF00440">
    <property type="entry name" value="TetR_N"/>
    <property type="match status" value="1"/>
</dbReference>
<evidence type="ECO:0000256" key="1">
    <source>
        <dbReference type="ARBA" id="ARBA00023015"/>
    </source>
</evidence>
<dbReference type="Proteomes" id="UP000005143">
    <property type="component" value="Unassembled WGS sequence"/>
</dbReference>
<protein>
    <submittedName>
        <fullName evidence="7">Transcriptional regulator TetR family</fullName>
    </submittedName>
</protein>
<dbReference type="SUPFAM" id="SSF46689">
    <property type="entry name" value="Homeodomain-like"/>
    <property type="match status" value="1"/>
</dbReference>
<comment type="caution">
    <text evidence="7">The sequence shown here is derived from an EMBL/GenBank/DDBJ whole genome shotgun (WGS) entry which is preliminary data.</text>
</comment>
<dbReference type="GO" id="GO:0003700">
    <property type="term" value="F:DNA-binding transcription factor activity"/>
    <property type="evidence" value="ECO:0007669"/>
    <property type="project" value="TreeGrafter"/>
</dbReference>
<dbReference type="RefSeq" id="WP_007578474.1">
    <property type="nucleotide sequence ID" value="NZ_AGUD01000298.1"/>
</dbReference>
<dbReference type="GO" id="GO:0000976">
    <property type="term" value="F:transcription cis-regulatory region binding"/>
    <property type="evidence" value="ECO:0007669"/>
    <property type="project" value="TreeGrafter"/>
</dbReference>
<dbReference type="InterPro" id="IPR009057">
    <property type="entry name" value="Homeodomain-like_sf"/>
</dbReference>
<feature type="domain" description="HTH tetR-type" evidence="6">
    <location>
        <begin position="62"/>
        <end position="122"/>
    </location>
</feature>
<name>H0EAT4_9ACTN</name>
<feature type="DNA-binding region" description="H-T-H motif" evidence="4">
    <location>
        <begin position="85"/>
        <end position="104"/>
    </location>
</feature>
<dbReference type="InterPro" id="IPR001647">
    <property type="entry name" value="HTH_TetR"/>
</dbReference>
<dbReference type="AlphaFoldDB" id="H0EAT4"/>
<keyword evidence="2 4" id="KW-0238">DNA-binding</keyword>
<reference evidence="7 8" key="1">
    <citation type="journal article" date="2013" name="Biodegradation">
        <title>Quantitative proteomic analysis of ibuprofen-degrading Patulibacter sp. strain I11.</title>
        <authorList>
            <person name="Almeida B."/>
            <person name="Kjeldal H."/>
            <person name="Lolas I."/>
            <person name="Knudsen A.D."/>
            <person name="Carvalho G."/>
            <person name="Nielsen K.L."/>
            <person name="Barreto Crespo M.T."/>
            <person name="Stensballe A."/>
            <person name="Nielsen J.L."/>
        </authorList>
    </citation>
    <scope>NUCLEOTIDE SEQUENCE [LARGE SCALE GENOMIC DNA]</scope>
    <source>
        <strain evidence="7 8">I11</strain>
    </source>
</reference>
<evidence type="ECO:0000256" key="5">
    <source>
        <dbReference type="SAM" id="MobiDB-lite"/>
    </source>
</evidence>
<dbReference type="Gene3D" id="1.10.357.10">
    <property type="entry name" value="Tetracycline Repressor, domain 2"/>
    <property type="match status" value="1"/>
</dbReference>
<dbReference type="PANTHER" id="PTHR30055:SF234">
    <property type="entry name" value="HTH-TYPE TRANSCRIPTIONAL REGULATOR BETI"/>
    <property type="match status" value="1"/>
</dbReference>
<gene>
    <name evidence="7" type="ORF">PAI11_39590</name>
</gene>
<dbReference type="PANTHER" id="PTHR30055">
    <property type="entry name" value="HTH-TYPE TRANSCRIPTIONAL REGULATOR RUTR"/>
    <property type="match status" value="1"/>
</dbReference>
<keyword evidence="1" id="KW-0805">Transcription regulation</keyword>
<dbReference type="InterPro" id="IPR050109">
    <property type="entry name" value="HTH-type_TetR-like_transc_reg"/>
</dbReference>
<keyword evidence="3" id="KW-0804">Transcription</keyword>
<proteinExistence type="predicted"/>
<evidence type="ECO:0000313" key="7">
    <source>
        <dbReference type="EMBL" id="EHN09206.1"/>
    </source>
</evidence>
<dbReference type="PRINTS" id="PR00455">
    <property type="entry name" value="HTHTETR"/>
</dbReference>
<evidence type="ECO:0000256" key="4">
    <source>
        <dbReference type="PROSITE-ProRule" id="PRU00335"/>
    </source>
</evidence>
<accession>H0EAT4</accession>
<dbReference type="PATRIC" id="fig|1097667.3.peg.3923"/>
<feature type="region of interest" description="Disordered" evidence="5">
    <location>
        <begin position="361"/>
        <end position="405"/>
    </location>
</feature>
<organism evidence="7 8">
    <name type="scientific">Patulibacter medicamentivorans</name>
    <dbReference type="NCBI Taxonomy" id="1097667"/>
    <lineage>
        <taxon>Bacteria</taxon>
        <taxon>Bacillati</taxon>
        <taxon>Actinomycetota</taxon>
        <taxon>Thermoleophilia</taxon>
        <taxon>Solirubrobacterales</taxon>
        <taxon>Patulibacteraceae</taxon>
        <taxon>Patulibacter</taxon>
    </lineage>
</organism>
<evidence type="ECO:0000256" key="2">
    <source>
        <dbReference type="ARBA" id="ARBA00023125"/>
    </source>
</evidence>
<dbReference type="EMBL" id="AGUD01000298">
    <property type="protein sequence ID" value="EHN09206.1"/>
    <property type="molecule type" value="Genomic_DNA"/>
</dbReference>